<protein>
    <submittedName>
        <fullName evidence="1">Uncharacterized protein</fullName>
    </submittedName>
</protein>
<dbReference type="EMBL" id="BK032555">
    <property type="protein sequence ID" value="DAF47532.1"/>
    <property type="molecule type" value="Genomic_DNA"/>
</dbReference>
<evidence type="ECO:0000313" key="1">
    <source>
        <dbReference type="EMBL" id="DAF47532.1"/>
    </source>
</evidence>
<reference evidence="1" key="1">
    <citation type="journal article" date="2021" name="Proc. Natl. Acad. Sci. U.S.A.">
        <title>A Catalog of Tens of Thousands of Viruses from Human Metagenomes Reveals Hidden Associations with Chronic Diseases.</title>
        <authorList>
            <person name="Tisza M.J."/>
            <person name="Buck C.B."/>
        </authorList>
    </citation>
    <scope>NUCLEOTIDE SEQUENCE</scope>
    <source>
        <strain evidence="1">CtGns7</strain>
    </source>
</reference>
<proteinExistence type="predicted"/>
<accession>A0A8S5S905</accession>
<sequence length="38" mass="4512">MKQIIIKDKKVKCVTEIPYSQEIIKEMKKAGYKVKNEE</sequence>
<name>A0A8S5S905_9VIRU</name>
<organism evidence="1">
    <name type="scientific">Phage sp. ctGns7</name>
    <dbReference type="NCBI Taxonomy" id="2828003"/>
    <lineage>
        <taxon>Viruses</taxon>
    </lineage>
</organism>